<evidence type="ECO:0000313" key="6">
    <source>
        <dbReference type="Proteomes" id="UP000228930"/>
    </source>
</evidence>
<keyword evidence="2 5" id="KW-0808">Transferase</keyword>
<organism evidence="5 6">
    <name type="scientific">Bradyrhizobium nitroreducens</name>
    <dbReference type="NCBI Taxonomy" id="709803"/>
    <lineage>
        <taxon>Bacteria</taxon>
        <taxon>Pseudomonadati</taxon>
        <taxon>Pseudomonadota</taxon>
        <taxon>Alphaproteobacteria</taxon>
        <taxon>Hyphomicrobiales</taxon>
        <taxon>Nitrobacteraceae</taxon>
        <taxon>Bradyrhizobium</taxon>
    </lineage>
</organism>
<dbReference type="InterPro" id="IPR029063">
    <property type="entry name" value="SAM-dependent_MTases_sf"/>
</dbReference>
<feature type="domain" description="Methyltransferase" evidence="4">
    <location>
        <begin position="46"/>
        <end position="131"/>
    </location>
</feature>
<dbReference type="GO" id="GO:0008168">
    <property type="term" value="F:methyltransferase activity"/>
    <property type="evidence" value="ECO:0007669"/>
    <property type="project" value="UniProtKB-KW"/>
</dbReference>
<evidence type="ECO:0000259" key="4">
    <source>
        <dbReference type="Pfam" id="PF13649"/>
    </source>
</evidence>
<comment type="caution">
    <text evidence="5">The sequence shown here is derived from an EMBL/GenBank/DDBJ whole genome shotgun (WGS) entry which is preliminary data.</text>
</comment>
<protein>
    <submittedName>
        <fullName evidence="5">Methyltransferase</fullName>
    </submittedName>
</protein>
<dbReference type="PANTHER" id="PTHR43464">
    <property type="entry name" value="METHYLTRANSFERASE"/>
    <property type="match status" value="1"/>
</dbReference>
<keyword evidence="6" id="KW-1185">Reference proteome</keyword>
<gene>
    <name evidence="5" type="ORF">TSA1_36045</name>
</gene>
<evidence type="ECO:0000313" key="5">
    <source>
        <dbReference type="EMBL" id="PIT05548.1"/>
    </source>
</evidence>
<evidence type="ECO:0000256" key="3">
    <source>
        <dbReference type="ARBA" id="ARBA00022691"/>
    </source>
</evidence>
<dbReference type="EMBL" id="LFJC01000003">
    <property type="protein sequence ID" value="PIT05548.1"/>
    <property type="molecule type" value="Genomic_DNA"/>
</dbReference>
<dbReference type="Pfam" id="PF13649">
    <property type="entry name" value="Methyltransf_25"/>
    <property type="match status" value="1"/>
</dbReference>
<reference evidence="5 6" key="1">
    <citation type="submission" date="2015-06" db="EMBL/GenBank/DDBJ databases">
        <title>Comparative genome analysis of nirS-carrying Bradyrhizobium sp. strains.</title>
        <authorList>
            <person name="Ishii S."/>
            <person name="Jang J."/>
            <person name="Nishizawa T."/>
            <person name="Senoo K."/>
        </authorList>
    </citation>
    <scope>NUCLEOTIDE SEQUENCE [LARGE SCALE GENOMIC DNA]</scope>
    <source>
        <strain evidence="5 6">TSA1</strain>
    </source>
</reference>
<dbReference type="CDD" id="cd02440">
    <property type="entry name" value="AdoMet_MTases"/>
    <property type="match status" value="1"/>
</dbReference>
<sequence>MNSDADNIVGLYRRHATAWARLRGRDLTERKWLDRFIAHLPARARVLDIGCGTGEPIARYLLEARCDVTGIDAAPEMIDIAKRQFPGATWRVSDMRSLELNETFDGLLAWNSFFHLAPEQQRQMFPIFGRHAADGAALMFTSGPSAGEAIGTFESEPLYHASLAPAEYRQLLDSNGFDVVDHVVEDPDCGRLTIWIGRLRQRETA</sequence>
<evidence type="ECO:0000256" key="1">
    <source>
        <dbReference type="ARBA" id="ARBA00022603"/>
    </source>
</evidence>
<evidence type="ECO:0000256" key="2">
    <source>
        <dbReference type="ARBA" id="ARBA00022679"/>
    </source>
</evidence>
<dbReference type="AlphaFoldDB" id="A0A2M6ULU9"/>
<dbReference type="Proteomes" id="UP000228930">
    <property type="component" value="Unassembled WGS sequence"/>
</dbReference>
<accession>A0A2M6ULU9</accession>
<keyword evidence="1 5" id="KW-0489">Methyltransferase</keyword>
<dbReference type="RefSeq" id="WP_100180655.1">
    <property type="nucleotide sequence ID" value="NZ_LFJC01000003.1"/>
</dbReference>
<name>A0A2M6ULU9_9BRAD</name>
<dbReference type="GO" id="GO:0032259">
    <property type="term" value="P:methylation"/>
    <property type="evidence" value="ECO:0007669"/>
    <property type="project" value="UniProtKB-KW"/>
</dbReference>
<proteinExistence type="predicted"/>
<keyword evidence="3" id="KW-0949">S-adenosyl-L-methionine</keyword>
<dbReference type="Gene3D" id="3.40.50.150">
    <property type="entry name" value="Vaccinia Virus protein VP39"/>
    <property type="match status" value="1"/>
</dbReference>
<dbReference type="InterPro" id="IPR041698">
    <property type="entry name" value="Methyltransf_25"/>
</dbReference>
<dbReference type="PANTHER" id="PTHR43464:SF19">
    <property type="entry name" value="UBIQUINONE BIOSYNTHESIS O-METHYLTRANSFERASE, MITOCHONDRIAL"/>
    <property type="match status" value="1"/>
</dbReference>
<dbReference type="SUPFAM" id="SSF53335">
    <property type="entry name" value="S-adenosyl-L-methionine-dependent methyltransferases"/>
    <property type="match status" value="1"/>
</dbReference>